<evidence type="ECO:0000313" key="15">
    <source>
        <dbReference type="RefSeq" id="XP_020857636.1"/>
    </source>
</evidence>
<dbReference type="GO" id="GO:0048471">
    <property type="term" value="C:perinuclear region of cytoplasm"/>
    <property type="evidence" value="ECO:0007669"/>
    <property type="project" value="UniProtKB-SubCell"/>
</dbReference>
<dbReference type="AlphaFoldDB" id="A0A6P5LMB0"/>
<protein>
    <recommendedName>
        <fullName evidence="10">Serine/threonine-protein kinase 33</fullName>
        <ecNumber evidence="2">2.7.11.1</ecNumber>
    </recommendedName>
</protein>
<evidence type="ECO:0000256" key="12">
    <source>
        <dbReference type="SAM" id="MobiDB-lite"/>
    </source>
</evidence>
<keyword evidence="14" id="KW-1185">Reference proteome</keyword>
<evidence type="ECO:0000313" key="18">
    <source>
        <dbReference type="RefSeq" id="XP_020857639.1"/>
    </source>
</evidence>
<evidence type="ECO:0000259" key="13">
    <source>
        <dbReference type="PROSITE" id="PS50011"/>
    </source>
</evidence>
<keyword evidence="6" id="KW-0808">Transferase</keyword>
<dbReference type="GO" id="GO:0007283">
    <property type="term" value="P:spermatogenesis"/>
    <property type="evidence" value="ECO:0007669"/>
    <property type="project" value="UniProtKB-ARBA"/>
</dbReference>
<dbReference type="InterPro" id="IPR017441">
    <property type="entry name" value="Protein_kinase_ATP_BS"/>
</dbReference>
<dbReference type="RefSeq" id="XP_020857638.1">
    <property type="nucleotide sequence ID" value="XM_021001979.1"/>
</dbReference>
<accession>A0A6P5LMB0</accession>
<dbReference type="InterPro" id="IPR011009">
    <property type="entry name" value="Kinase-like_dom_sf"/>
</dbReference>
<dbReference type="PROSITE" id="PS00108">
    <property type="entry name" value="PROTEIN_KINASE_ST"/>
    <property type="match status" value="1"/>
</dbReference>
<dbReference type="PROSITE" id="PS50011">
    <property type="entry name" value="PROTEIN_KINASE_DOM"/>
    <property type="match status" value="1"/>
</dbReference>
<name>A0A6P5LMB0_PHACI</name>
<proteinExistence type="predicted"/>
<reference evidence="15 16" key="1">
    <citation type="submission" date="2025-04" db="UniProtKB">
        <authorList>
            <consortium name="RefSeq"/>
        </authorList>
    </citation>
    <scope>IDENTIFICATION</scope>
    <source>
        <tissue evidence="15 16">Spleen</tissue>
    </source>
</reference>
<dbReference type="RefSeq" id="XP_020857637.1">
    <property type="nucleotide sequence ID" value="XM_021001978.1"/>
</dbReference>
<evidence type="ECO:0000256" key="11">
    <source>
        <dbReference type="PROSITE-ProRule" id="PRU10141"/>
    </source>
</evidence>
<dbReference type="GeneID" id="110218948"/>
<evidence type="ECO:0000313" key="16">
    <source>
        <dbReference type="RefSeq" id="XP_020857637.1"/>
    </source>
</evidence>
<dbReference type="KEGG" id="pcw:110218948"/>
<feature type="compositionally biased region" description="Low complexity" evidence="12">
    <location>
        <begin position="578"/>
        <end position="589"/>
    </location>
</feature>
<dbReference type="PROSITE" id="PS00107">
    <property type="entry name" value="PROTEIN_KINASE_ATP"/>
    <property type="match status" value="1"/>
</dbReference>
<sequence length="621" mass="69724">MADCSFGRKNLKCPECSGNSQPDRINMCHCKRKDGSDSIISVVETSETSVTNSLEFPLTTNTNRNKNSSTENNTIKESVNFEHTLEESPILSPPLSMFPSQWSSPSLSSSVISQTSFHPKEQFSSTGEVSRFLPLRTSDTIETCRKLSQQQWMRASSAEGKIPHVRMEDCTAIQQIYSFGRKLGQGSFGVVIEVTHKETNHKWAMKKVNKEKAGSSAVKLLEREVNILKSVNHEHIIHLQQVFETPKRMYLVMELCEDGELKGILNSKGHFSENETRQIIGDLGSAIAYLHKKDIVHRDLKLENILVKSRYTNEKNETNFNIKVTDFGLAVQKEGGCEAMFQTTCGTPIYMAPEVINAHDYSQQCDIWSIGVIMFMLLCGQPPFLASSEDKLFELIRKGHLRFGNSIWETVSDSAKSALQQLLKVDPAHRITAKELLDNRWITGNTLTPVRPTNVLELMKQWKNQPGSDEEDVEGLKDDLTTKIHVYTSFQAKENVSDKNVAENTDDRAKTPLPEKQESHEDQMKVSKKKNNMSTLTNGTVKKKSTNLRPSSNVPTSGKMTSPKRNMDNSENRFPQASPSTKPVTPSPKGELDKSSMTPSPRMSQKNYSKTPATSKIKKKS</sequence>
<dbReference type="Gene3D" id="1.10.510.10">
    <property type="entry name" value="Transferase(Phosphotransferase) domain 1"/>
    <property type="match status" value="1"/>
</dbReference>
<dbReference type="CTD" id="65975"/>
<evidence type="ECO:0000256" key="5">
    <source>
        <dbReference type="ARBA" id="ARBA00022553"/>
    </source>
</evidence>
<dbReference type="SMART" id="SM00220">
    <property type="entry name" value="S_TKc"/>
    <property type="match status" value="1"/>
</dbReference>
<dbReference type="RefSeq" id="XP_020857639.1">
    <property type="nucleotide sequence ID" value="XM_021001980.1"/>
</dbReference>
<evidence type="ECO:0000313" key="19">
    <source>
        <dbReference type="RefSeq" id="XP_020857641.1"/>
    </source>
</evidence>
<dbReference type="RefSeq" id="XP_020857636.1">
    <property type="nucleotide sequence ID" value="XM_021001977.1"/>
</dbReference>
<keyword evidence="9 11" id="KW-0067">ATP-binding</keyword>
<feature type="compositionally biased region" description="Polar residues" evidence="12">
    <location>
        <begin position="547"/>
        <end position="564"/>
    </location>
</feature>
<feature type="binding site" evidence="11">
    <location>
        <position position="206"/>
    </location>
    <ligand>
        <name>ATP</name>
        <dbReference type="ChEBI" id="CHEBI:30616"/>
    </ligand>
</feature>
<keyword evidence="8 15" id="KW-0418">Kinase</keyword>
<evidence type="ECO:0000256" key="4">
    <source>
        <dbReference type="ARBA" id="ARBA00022527"/>
    </source>
</evidence>
<evidence type="ECO:0000256" key="6">
    <source>
        <dbReference type="ARBA" id="ARBA00022679"/>
    </source>
</evidence>
<feature type="domain" description="Protein kinase" evidence="13">
    <location>
        <begin position="177"/>
        <end position="442"/>
    </location>
</feature>
<dbReference type="EC" id="2.7.11.1" evidence="2"/>
<dbReference type="FunFam" id="1.10.510.10:FF:000557">
    <property type="entry name" value="Serine/threonine-protein kinase 33"/>
    <property type="match status" value="1"/>
</dbReference>
<evidence type="ECO:0000256" key="2">
    <source>
        <dbReference type="ARBA" id="ARBA00012513"/>
    </source>
</evidence>
<organism evidence="14 18">
    <name type="scientific">Phascolarctos cinereus</name>
    <name type="common">Koala</name>
    <dbReference type="NCBI Taxonomy" id="38626"/>
    <lineage>
        <taxon>Eukaryota</taxon>
        <taxon>Metazoa</taxon>
        <taxon>Chordata</taxon>
        <taxon>Craniata</taxon>
        <taxon>Vertebrata</taxon>
        <taxon>Euteleostomi</taxon>
        <taxon>Mammalia</taxon>
        <taxon>Metatheria</taxon>
        <taxon>Diprotodontia</taxon>
        <taxon>Phascolarctidae</taxon>
        <taxon>Phascolarctos</taxon>
    </lineage>
</organism>
<evidence type="ECO:0000256" key="3">
    <source>
        <dbReference type="ARBA" id="ARBA00022490"/>
    </source>
</evidence>
<evidence type="ECO:0000256" key="7">
    <source>
        <dbReference type="ARBA" id="ARBA00022741"/>
    </source>
</evidence>
<evidence type="ECO:0000313" key="14">
    <source>
        <dbReference type="Proteomes" id="UP000515140"/>
    </source>
</evidence>
<dbReference type="PANTHER" id="PTHR24347">
    <property type="entry name" value="SERINE/THREONINE-PROTEIN KINASE"/>
    <property type="match status" value="1"/>
</dbReference>
<evidence type="ECO:0000256" key="9">
    <source>
        <dbReference type="ARBA" id="ARBA00022840"/>
    </source>
</evidence>
<dbReference type="RefSeq" id="XP_020857641.1">
    <property type="nucleotide sequence ID" value="XM_021001982.1"/>
</dbReference>
<dbReference type="Pfam" id="PF00069">
    <property type="entry name" value="Pkinase"/>
    <property type="match status" value="1"/>
</dbReference>
<feature type="region of interest" description="Disordered" evidence="12">
    <location>
        <begin position="495"/>
        <end position="621"/>
    </location>
</feature>
<comment type="subcellular location">
    <subcellularLocation>
        <location evidence="1">Cytoplasm</location>
        <location evidence="1">Perinuclear region</location>
    </subcellularLocation>
</comment>
<keyword evidence="7 11" id="KW-0547">Nucleotide-binding</keyword>
<evidence type="ECO:0000256" key="10">
    <source>
        <dbReference type="ARBA" id="ARBA00072548"/>
    </source>
</evidence>
<dbReference type="GO" id="GO:0005524">
    <property type="term" value="F:ATP binding"/>
    <property type="evidence" value="ECO:0007669"/>
    <property type="project" value="UniProtKB-UniRule"/>
</dbReference>
<gene>
    <name evidence="15 16 17 18 19 20" type="primary">STK33</name>
</gene>
<dbReference type="GO" id="GO:0004674">
    <property type="term" value="F:protein serine/threonine kinase activity"/>
    <property type="evidence" value="ECO:0007669"/>
    <property type="project" value="UniProtKB-KW"/>
</dbReference>
<feature type="compositionally biased region" description="Basic and acidic residues" evidence="12">
    <location>
        <begin position="495"/>
        <end position="525"/>
    </location>
</feature>
<evidence type="ECO:0000256" key="8">
    <source>
        <dbReference type="ARBA" id="ARBA00022777"/>
    </source>
</evidence>
<dbReference type="InterPro" id="IPR000719">
    <property type="entry name" value="Prot_kinase_dom"/>
</dbReference>
<dbReference type="InterPro" id="IPR008271">
    <property type="entry name" value="Ser/Thr_kinase_AS"/>
</dbReference>
<dbReference type="FunFam" id="3.30.200.20:FF:000042">
    <property type="entry name" value="Aurora kinase A"/>
    <property type="match status" value="1"/>
</dbReference>
<keyword evidence="3" id="KW-0963">Cytoplasm</keyword>
<evidence type="ECO:0000313" key="17">
    <source>
        <dbReference type="RefSeq" id="XP_020857638.1"/>
    </source>
</evidence>
<keyword evidence="4" id="KW-0723">Serine/threonine-protein kinase</keyword>
<dbReference type="Proteomes" id="UP000515140">
    <property type="component" value="Unplaced"/>
</dbReference>
<evidence type="ECO:0000313" key="20">
    <source>
        <dbReference type="RefSeq" id="XP_020857642.1"/>
    </source>
</evidence>
<evidence type="ECO:0000256" key="1">
    <source>
        <dbReference type="ARBA" id="ARBA00004556"/>
    </source>
</evidence>
<dbReference type="RefSeq" id="XP_020857642.1">
    <property type="nucleotide sequence ID" value="XM_021001983.1"/>
</dbReference>
<keyword evidence="5" id="KW-0597">Phosphoprotein</keyword>
<dbReference type="SUPFAM" id="SSF56112">
    <property type="entry name" value="Protein kinase-like (PK-like)"/>
    <property type="match status" value="1"/>
</dbReference>
<feature type="compositionally biased region" description="Polar residues" evidence="12">
    <location>
        <begin position="595"/>
        <end position="614"/>
    </location>
</feature>